<reference evidence="1 2" key="1">
    <citation type="submission" date="2014-06" db="EMBL/GenBank/DDBJ databases">
        <title>Evolutionary Origins and Diversification of the Mycorrhizal Mutualists.</title>
        <authorList>
            <consortium name="DOE Joint Genome Institute"/>
            <consortium name="Mycorrhizal Genomics Consortium"/>
            <person name="Kohler A."/>
            <person name="Kuo A."/>
            <person name="Nagy L.G."/>
            <person name="Floudas D."/>
            <person name="Copeland A."/>
            <person name="Barry K.W."/>
            <person name="Cichocki N."/>
            <person name="Veneault-Fourrey C."/>
            <person name="LaButti K."/>
            <person name="Lindquist E.A."/>
            <person name="Lipzen A."/>
            <person name="Lundell T."/>
            <person name="Morin E."/>
            <person name="Murat C."/>
            <person name="Riley R."/>
            <person name="Ohm R."/>
            <person name="Sun H."/>
            <person name="Tunlid A."/>
            <person name="Henrissat B."/>
            <person name="Grigoriev I.V."/>
            <person name="Hibbett D.S."/>
            <person name="Martin F."/>
        </authorList>
    </citation>
    <scope>NUCLEOTIDE SEQUENCE [LARGE SCALE GENOMIC DNA]</scope>
    <source>
        <strain evidence="1 2">SS14</strain>
    </source>
</reference>
<protein>
    <submittedName>
        <fullName evidence="1">Uncharacterized protein</fullName>
    </submittedName>
</protein>
<name>A0A0C9TS69_SPHS4</name>
<accession>A0A0C9TS69</accession>
<dbReference type="AlphaFoldDB" id="A0A0C9TS69"/>
<dbReference type="Proteomes" id="UP000054279">
    <property type="component" value="Unassembled WGS sequence"/>
</dbReference>
<organism evidence="1 2">
    <name type="scientific">Sphaerobolus stellatus (strain SS14)</name>
    <dbReference type="NCBI Taxonomy" id="990650"/>
    <lineage>
        <taxon>Eukaryota</taxon>
        <taxon>Fungi</taxon>
        <taxon>Dikarya</taxon>
        <taxon>Basidiomycota</taxon>
        <taxon>Agaricomycotina</taxon>
        <taxon>Agaricomycetes</taxon>
        <taxon>Phallomycetidae</taxon>
        <taxon>Geastrales</taxon>
        <taxon>Sphaerobolaceae</taxon>
        <taxon>Sphaerobolus</taxon>
    </lineage>
</organism>
<evidence type="ECO:0000313" key="2">
    <source>
        <dbReference type="Proteomes" id="UP000054279"/>
    </source>
</evidence>
<keyword evidence="2" id="KW-1185">Reference proteome</keyword>
<dbReference type="EMBL" id="KN837462">
    <property type="protein sequence ID" value="KIJ24729.1"/>
    <property type="molecule type" value="Genomic_DNA"/>
</dbReference>
<sequence>MSKTKNGHQKSSKLKDSAGRLLRWAIVTQDEIRGESVDLSARIMASNTLWNKLDMTEEQRILLDVLYATSSTGDSCHQLEDHVFSSMDDVQQDMASSLLAMHGLDEASIEDIGSRWSIKWSQNRGNGMKAEHRVLFQCDCGREHTQFGSLKRKTGVDFTGCLAHAEVIFMAASRKVLCIRGYFVHNDARKTAVFARAPPIPLHPSVYTTALLMLIYTLVLSTIGSTPSEAATDGSLSALAQLREGASLTAIQAKNRELYNHQAYLGQKLDMEKTNYCWMIKRYDTCALYRQYNRLIGVNTKIRAEININEWLDPTSQSYNKTLTEAVFHYAPRAARNEHFEMKKGKAFHLPF</sequence>
<dbReference type="HOGENOM" id="CLU_894778_0_0_1"/>
<evidence type="ECO:0000313" key="1">
    <source>
        <dbReference type="EMBL" id="KIJ24729.1"/>
    </source>
</evidence>
<proteinExistence type="predicted"/>
<gene>
    <name evidence="1" type="ORF">M422DRAFT_274428</name>
</gene>
<dbReference type="OrthoDB" id="2422225at2759"/>